<dbReference type="OrthoDB" id="2142040at2759"/>
<dbReference type="VEuPathDB" id="FungiDB:PLEOSDRAFT_1083003"/>
<dbReference type="Proteomes" id="UP000027073">
    <property type="component" value="Unassembled WGS sequence"/>
</dbReference>
<dbReference type="InterPro" id="IPR002110">
    <property type="entry name" value="Ankyrin_rpt"/>
</dbReference>
<dbReference type="STRING" id="1137138.A0A067NML6"/>
<reference evidence="3" key="1">
    <citation type="journal article" date="2014" name="Proc. Natl. Acad. Sci. U.S.A.">
        <title>Extensive sampling of basidiomycete genomes demonstrates inadequacy of the white-rot/brown-rot paradigm for wood decay fungi.</title>
        <authorList>
            <person name="Riley R."/>
            <person name="Salamov A.A."/>
            <person name="Brown D.W."/>
            <person name="Nagy L.G."/>
            <person name="Floudas D."/>
            <person name="Held B.W."/>
            <person name="Levasseur A."/>
            <person name="Lombard V."/>
            <person name="Morin E."/>
            <person name="Otillar R."/>
            <person name="Lindquist E.A."/>
            <person name="Sun H."/>
            <person name="LaButti K.M."/>
            <person name="Schmutz J."/>
            <person name="Jabbour D."/>
            <person name="Luo H."/>
            <person name="Baker S.E."/>
            <person name="Pisabarro A.G."/>
            <person name="Walton J.D."/>
            <person name="Blanchette R.A."/>
            <person name="Henrissat B."/>
            <person name="Martin F."/>
            <person name="Cullen D."/>
            <person name="Hibbett D.S."/>
            <person name="Grigoriev I.V."/>
        </authorList>
    </citation>
    <scope>NUCLEOTIDE SEQUENCE [LARGE SCALE GENOMIC DNA]</scope>
    <source>
        <strain evidence="3">PC15</strain>
    </source>
</reference>
<dbReference type="EMBL" id="KL198007">
    <property type="protein sequence ID" value="KDQ29189.1"/>
    <property type="molecule type" value="Genomic_DNA"/>
</dbReference>
<dbReference type="Pfam" id="PF00023">
    <property type="entry name" value="Ank"/>
    <property type="match status" value="1"/>
</dbReference>
<sequence length="516" mass="57232">MSIFDDARKGTLNKTRLNSYLSNNPNVLDQQEPRSGLTPLAIAIVQGFPEEVELLLKSGANPGGLSGNGATPLLLAAWRTTKERPLIIKLLLAKIPSGDVSIDATIPAAQNNTPLMYAVNNKDLDSIRMLRTARASLTIKNDEGFNAKEVAESLADMAVVRALDPEKETSDLTKLAALVLDFLLYIVAWVNTAIRRVFGLNPEVDKNTDQKVNGPALTPKEEFVKNVDKFVKGTPLERFFKDKKDFIQDLAQKAIDLQEDTEGGDEDDLQKMIKVTLHQQVIYCDDSSSMKREDRWENQKKLIKQITQITTRILPEGEGVALRFINRDVDNASNLTLAEIGKILDPMPWQPGGNTEIGPYLRSKILQPLVYSKIKDKTLERPLLISIITDGMPEPEDKSELANAIVECGDALQSADYPRESMNIVAIAICLKCPLLTKCISTGVKFMIGQIGSATSSTKFLDSLRNNSAIAPVIFVTSDRLDSKFADLHQNSRELDRWLIETLFSPLKEPDTKKTQ</sequence>
<evidence type="ECO:0000313" key="3">
    <source>
        <dbReference type="Proteomes" id="UP000027073"/>
    </source>
</evidence>
<dbReference type="InterPro" id="IPR036770">
    <property type="entry name" value="Ankyrin_rpt-contain_sf"/>
</dbReference>
<evidence type="ECO:0000256" key="1">
    <source>
        <dbReference type="PROSITE-ProRule" id="PRU00023"/>
    </source>
</evidence>
<keyword evidence="1" id="KW-0040">ANK repeat</keyword>
<dbReference type="PANTHER" id="PTHR34706:SF3">
    <property type="entry name" value="ANKYRIN REPEAT PROTEIN (AFU_ORTHOLOGUE AFUA_7G06200)"/>
    <property type="match status" value="1"/>
</dbReference>
<organism evidence="2 3">
    <name type="scientific">Pleurotus ostreatus (strain PC15)</name>
    <name type="common">Oyster mushroom</name>
    <dbReference type="NCBI Taxonomy" id="1137138"/>
    <lineage>
        <taxon>Eukaryota</taxon>
        <taxon>Fungi</taxon>
        <taxon>Dikarya</taxon>
        <taxon>Basidiomycota</taxon>
        <taxon>Agaricomycotina</taxon>
        <taxon>Agaricomycetes</taxon>
        <taxon>Agaricomycetidae</taxon>
        <taxon>Agaricales</taxon>
        <taxon>Pleurotineae</taxon>
        <taxon>Pleurotaceae</taxon>
        <taxon>Pleurotus</taxon>
    </lineage>
</organism>
<feature type="repeat" description="ANK" evidence="1">
    <location>
        <begin position="110"/>
        <end position="142"/>
    </location>
</feature>
<dbReference type="PROSITE" id="PS50297">
    <property type="entry name" value="ANK_REP_REGION"/>
    <property type="match status" value="1"/>
</dbReference>
<dbReference type="PROSITE" id="PS50088">
    <property type="entry name" value="ANK_REPEAT"/>
    <property type="match status" value="2"/>
</dbReference>
<gene>
    <name evidence="2" type="ORF">PLEOSDRAFT_1083003</name>
</gene>
<dbReference type="SUPFAM" id="SSF53300">
    <property type="entry name" value="vWA-like"/>
    <property type="match status" value="1"/>
</dbReference>
<dbReference type="InParanoid" id="A0A067NML6"/>
<dbReference type="InterPro" id="IPR036465">
    <property type="entry name" value="vWFA_dom_sf"/>
</dbReference>
<proteinExistence type="predicted"/>
<protein>
    <submittedName>
        <fullName evidence="2">Uncharacterized protein</fullName>
    </submittedName>
</protein>
<dbReference type="Pfam" id="PF12796">
    <property type="entry name" value="Ank_2"/>
    <property type="match status" value="1"/>
</dbReference>
<accession>A0A067NML6</accession>
<dbReference type="SUPFAM" id="SSF48403">
    <property type="entry name" value="Ankyrin repeat"/>
    <property type="match status" value="1"/>
</dbReference>
<dbReference type="HOGENOM" id="CLU_024883_0_0_1"/>
<dbReference type="Gene3D" id="1.25.40.20">
    <property type="entry name" value="Ankyrin repeat-containing domain"/>
    <property type="match status" value="1"/>
</dbReference>
<dbReference type="PANTHER" id="PTHR34706">
    <property type="entry name" value="SLR1338 PROTEIN"/>
    <property type="match status" value="1"/>
</dbReference>
<feature type="repeat" description="ANK" evidence="1">
    <location>
        <begin position="35"/>
        <end position="61"/>
    </location>
</feature>
<name>A0A067NML6_PLEO1</name>
<dbReference type="Gene3D" id="3.40.50.410">
    <property type="entry name" value="von Willebrand factor, type A domain"/>
    <property type="match status" value="1"/>
</dbReference>
<dbReference type="SMART" id="SM00248">
    <property type="entry name" value="ANK"/>
    <property type="match status" value="3"/>
</dbReference>
<dbReference type="AlphaFoldDB" id="A0A067NML6"/>
<evidence type="ECO:0000313" key="2">
    <source>
        <dbReference type="EMBL" id="KDQ29189.1"/>
    </source>
</evidence>